<gene>
    <name evidence="1" type="ORF">O1611_g199</name>
</gene>
<proteinExistence type="predicted"/>
<reference evidence="1" key="1">
    <citation type="submission" date="2022-12" db="EMBL/GenBank/DDBJ databases">
        <title>Genome Sequence of Lasiodiplodia mahajangana.</title>
        <authorList>
            <person name="Buettner E."/>
        </authorList>
    </citation>
    <scope>NUCLEOTIDE SEQUENCE</scope>
    <source>
        <strain evidence="1">VT137</strain>
    </source>
</reference>
<dbReference type="Proteomes" id="UP001153332">
    <property type="component" value="Unassembled WGS sequence"/>
</dbReference>
<keyword evidence="2" id="KW-1185">Reference proteome</keyword>
<evidence type="ECO:0000313" key="1">
    <source>
        <dbReference type="EMBL" id="KAJ8133418.1"/>
    </source>
</evidence>
<dbReference type="EMBL" id="JAPUUL010000014">
    <property type="protein sequence ID" value="KAJ8133418.1"/>
    <property type="molecule type" value="Genomic_DNA"/>
</dbReference>
<evidence type="ECO:0000313" key="2">
    <source>
        <dbReference type="Proteomes" id="UP001153332"/>
    </source>
</evidence>
<sequence length="328" mass="36874">MGNSGQGISAAGFVAVLWTLTAVTTVLFFGRLLIRSILVKSFHLDDIFGAVAWFVTVVAIILATIINPLNYKSGAIIVGEAPTPPEAELENIMITLRKWNFAGQILFWTGLYCAKLSFLFLYRVVFGSHNEYRYVWFAALTYIVLSFGICLIGVFGQCGEVQYIFSYEKCNSSYAVSLDLKLVWVDYFFNLTSDLAVAILPIPIIWRLNMHIKQKLAVTGIFGLAAITIAFETLRTVKLYSEDFTLTNLYSYLELVVSVLLSMLPSYRFLVSPTDKDREYRRLFWSRVTLRSYHSASSDYSMHSLGRRGDDTEIGQGPASSLPGSNRE</sequence>
<organism evidence="1 2">
    <name type="scientific">Lasiodiplodia mahajangana</name>
    <dbReference type="NCBI Taxonomy" id="1108764"/>
    <lineage>
        <taxon>Eukaryota</taxon>
        <taxon>Fungi</taxon>
        <taxon>Dikarya</taxon>
        <taxon>Ascomycota</taxon>
        <taxon>Pezizomycotina</taxon>
        <taxon>Dothideomycetes</taxon>
        <taxon>Dothideomycetes incertae sedis</taxon>
        <taxon>Botryosphaeriales</taxon>
        <taxon>Botryosphaeriaceae</taxon>
        <taxon>Lasiodiplodia</taxon>
    </lineage>
</organism>
<comment type="caution">
    <text evidence="1">The sequence shown here is derived from an EMBL/GenBank/DDBJ whole genome shotgun (WGS) entry which is preliminary data.</text>
</comment>
<name>A0ACC2K1Q5_9PEZI</name>
<protein>
    <submittedName>
        <fullName evidence="1">Uncharacterized protein</fullName>
    </submittedName>
</protein>
<accession>A0ACC2K1Q5</accession>